<organism evidence="1 2">
    <name type="scientific">Caerostris darwini</name>
    <dbReference type="NCBI Taxonomy" id="1538125"/>
    <lineage>
        <taxon>Eukaryota</taxon>
        <taxon>Metazoa</taxon>
        <taxon>Ecdysozoa</taxon>
        <taxon>Arthropoda</taxon>
        <taxon>Chelicerata</taxon>
        <taxon>Arachnida</taxon>
        <taxon>Araneae</taxon>
        <taxon>Araneomorphae</taxon>
        <taxon>Entelegynae</taxon>
        <taxon>Araneoidea</taxon>
        <taxon>Araneidae</taxon>
        <taxon>Caerostris</taxon>
    </lineage>
</organism>
<name>A0AAV4TTA5_9ARAC</name>
<reference evidence="1 2" key="1">
    <citation type="submission" date="2021-06" db="EMBL/GenBank/DDBJ databases">
        <title>Caerostris darwini draft genome.</title>
        <authorList>
            <person name="Kono N."/>
            <person name="Arakawa K."/>
        </authorList>
    </citation>
    <scope>NUCLEOTIDE SEQUENCE [LARGE SCALE GENOMIC DNA]</scope>
</reference>
<accession>A0AAV4TTA5</accession>
<evidence type="ECO:0000313" key="1">
    <source>
        <dbReference type="EMBL" id="GIY48027.1"/>
    </source>
</evidence>
<sequence>MRMYFLRALTSETLQHNAERKYHVPFYRNDHSLLIPNDLIVWVVPPRLCKQIDDKSECAVAYLFAFVSEAIMATSTCYRFTSIPTMKANPSPMSSAAAAASNCFGKGFVAPREGISSYC</sequence>
<comment type="caution">
    <text evidence="1">The sequence shown here is derived from an EMBL/GenBank/DDBJ whole genome shotgun (WGS) entry which is preliminary data.</text>
</comment>
<evidence type="ECO:0000313" key="2">
    <source>
        <dbReference type="Proteomes" id="UP001054837"/>
    </source>
</evidence>
<dbReference type="Proteomes" id="UP001054837">
    <property type="component" value="Unassembled WGS sequence"/>
</dbReference>
<proteinExistence type="predicted"/>
<gene>
    <name evidence="1" type="ORF">CDAR_458251</name>
</gene>
<keyword evidence="2" id="KW-1185">Reference proteome</keyword>
<dbReference type="AlphaFoldDB" id="A0AAV4TTA5"/>
<protein>
    <submittedName>
        <fullName evidence="1">Uncharacterized protein</fullName>
    </submittedName>
</protein>
<dbReference type="EMBL" id="BPLQ01010055">
    <property type="protein sequence ID" value="GIY48027.1"/>
    <property type="molecule type" value="Genomic_DNA"/>
</dbReference>